<dbReference type="Proteomes" id="UP001165653">
    <property type="component" value="Unassembled WGS sequence"/>
</dbReference>
<dbReference type="EMBL" id="JAPDDR010000001">
    <property type="protein sequence ID" value="MCW1912256.1"/>
    <property type="molecule type" value="Genomic_DNA"/>
</dbReference>
<evidence type="ECO:0000313" key="3">
    <source>
        <dbReference type="EMBL" id="MCW1912256.1"/>
    </source>
</evidence>
<keyword evidence="1" id="KW-0812">Transmembrane</keyword>
<keyword evidence="1" id="KW-1133">Transmembrane helix</keyword>
<keyword evidence="4" id="KW-1185">Reference proteome</keyword>
<gene>
    <name evidence="3" type="ORF">OJ996_01640</name>
</gene>
<feature type="transmembrane region" description="Helical" evidence="1">
    <location>
        <begin position="133"/>
        <end position="154"/>
    </location>
</feature>
<feature type="chain" id="PRO_5045249253" evidence="2">
    <location>
        <begin position="21"/>
        <end position="169"/>
    </location>
</feature>
<evidence type="ECO:0000313" key="4">
    <source>
        <dbReference type="Proteomes" id="UP001165653"/>
    </source>
</evidence>
<name>A0ABT3FYA0_9BACT</name>
<evidence type="ECO:0000256" key="2">
    <source>
        <dbReference type="SAM" id="SignalP"/>
    </source>
</evidence>
<organism evidence="3 4">
    <name type="scientific">Luteolibacter rhizosphaerae</name>
    <dbReference type="NCBI Taxonomy" id="2989719"/>
    <lineage>
        <taxon>Bacteria</taxon>
        <taxon>Pseudomonadati</taxon>
        <taxon>Verrucomicrobiota</taxon>
        <taxon>Verrucomicrobiia</taxon>
        <taxon>Verrucomicrobiales</taxon>
        <taxon>Verrucomicrobiaceae</taxon>
        <taxon>Luteolibacter</taxon>
    </lineage>
</organism>
<feature type="signal peptide" evidence="2">
    <location>
        <begin position="1"/>
        <end position="20"/>
    </location>
</feature>
<sequence length="169" mass="18623">MRILVFFASMLSAVFLLQSAADVGLFAYLRCNAGSYQKSSLEVDHLFAPRRRTSHVMAQGTVDGEHVKVVLKSLYSRTHHLTPRERAASLKAAGRSVPIYKRKDGGGSESLIQGRSLDYVEADFFEHGSRRSAIVFGVTLILTPLLFFLTRRLLLSSKTDPRGGGASVH</sequence>
<keyword evidence="1" id="KW-0472">Membrane</keyword>
<comment type="caution">
    <text evidence="3">The sequence shown here is derived from an EMBL/GenBank/DDBJ whole genome shotgun (WGS) entry which is preliminary data.</text>
</comment>
<accession>A0ABT3FYA0</accession>
<proteinExistence type="predicted"/>
<evidence type="ECO:0000256" key="1">
    <source>
        <dbReference type="SAM" id="Phobius"/>
    </source>
</evidence>
<keyword evidence="2" id="KW-0732">Signal</keyword>
<reference evidence="3" key="1">
    <citation type="submission" date="2022-10" db="EMBL/GenBank/DDBJ databases">
        <title>Luteolibacter sp. GHJ8, whole genome shotgun sequencing project.</title>
        <authorList>
            <person name="Zhao G."/>
            <person name="Shen L."/>
        </authorList>
    </citation>
    <scope>NUCLEOTIDE SEQUENCE</scope>
    <source>
        <strain evidence="3">GHJ8</strain>
    </source>
</reference>
<protein>
    <submittedName>
        <fullName evidence="3">Uncharacterized protein</fullName>
    </submittedName>
</protein>